<name>A0A1L9QRR2_9CYAN</name>
<protein>
    <submittedName>
        <fullName evidence="1">Uncharacterized protein</fullName>
    </submittedName>
</protein>
<comment type="caution">
    <text evidence="1">The sequence shown here is derived from an EMBL/GenBank/DDBJ whole genome shotgun (WGS) entry which is preliminary data.</text>
</comment>
<reference evidence="1" key="1">
    <citation type="submission" date="2016-10" db="EMBL/GenBank/DDBJ databases">
        <title>CRISPR-Cas defence system in Roseofilum reptotaenium: evidence of a bacteriophage-cyanobacterium arms race in the coral black band disease.</title>
        <authorList>
            <person name="Buerger P."/>
            <person name="Wood-Charlson E.M."/>
            <person name="Weynberg K.D."/>
            <person name="Willis B."/>
            <person name="Van Oppen M.J."/>
        </authorList>
    </citation>
    <scope>NUCLEOTIDE SEQUENCE [LARGE SCALE GENOMIC DNA]</scope>
    <source>
        <strain evidence="1">AO1-A</strain>
    </source>
</reference>
<dbReference type="AlphaFoldDB" id="A0A1L9QRR2"/>
<gene>
    <name evidence="1" type="ORF">BI308_12395</name>
</gene>
<keyword evidence="2" id="KW-1185">Reference proteome</keyword>
<dbReference type="EMBL" id="MLAW01000019">
    <property type="protein sequence ID" value="OJJ25277.1"/>
    <property type="molecule type" value="Genomic_DNA"/>
</dbReference>
<sequence>MAGNLNPTLVELKQQIQYLPVGDRQALLEWLIELSQEAPRNSTAQKRKINRAAVHQICDRIRSLPVRDGRSAEEIVGYNHWGGLD</sequence>
<proteinExistence type="predicted"/>
<evidence type="ECO:0000313" key="2">
    <source>
        <dbReference type="Proteomes" id="UP000183940"/>
    </source>
</evidence>
<dbReference type="STRING" id="1925591.BI308_12395"/>
<accession>A0A1L9QRR2</accession>
<dbReference type="Proteomes" id="UP000183940">
    <property type="component" value="Unassembled WGS sequence"/>
</dbReference>
<organism evidence="1 2">
    <name type="scientific">Roseofilum reptotaenium AO1-A</name>
    <dbReference type="NCBI Taxonomy" id="1925591"/>
    <lineage>
        <taxon>Bacteria</taxon>
        <taxon>Bacillati</taxon>
        <taxon>Cyanobacteriota</taxon>
        <taxon>Cyanophyceae</taxon>
        <taxon>Desertifilales</taxon>
        <taxon>Desertifilaceae</taxon>
        <taxon>Roseofilum</taxon>
    </lineage>
</organism>
<evidence type="ECO:0000313" key="1">
    <source>
        <dbReference type="EMBL" id="OJJ25277.1"/>
    </source>
</evidence>